<dbReference type="AlphaFoldDB" id="A0A5B7CM40"/>
<dbReference type="Proteomes" id="UP000324222">
    <property type="component" value="Unassembled WGS sequence"/>
</dbReference>
<proteinExistence type="predicted"/>
<keyword evidence="2" id="KW-1185">Reference proteome</keyword>
<dbReference type="EMBL" id="VSRR010000119">
    <property type="protein sequence ID" value="MPC10490.1"/>
    <property type="molecule type" value="Genomic_DNA"/>
</dbReference>
<name>A0A5B7CM40_PORTR</name>
<evidence type="ECO:0000313" key="1">
    <source>
        <dbReference type="EMBL" id="MPC10490.1"/>
    </source>
</evidence>
<evidence type="ECO:0000313" key="2">
    <source>
        <dbReference type="Proteomes" id="UP000324222"/>
    </source>
</evidence>
<comment type="caution">
    <text evidence="1">The sequence shown here is derived from an EMBL/GenBank/DDBJ whole genome shotgun (WGS) entry which is preliminary data.</text>
</comment>
<organism evidence="1 2">
    <name type="scientific">Portunus trituberculatus</name>
    <name type="common">Swimming crab</name>
    <name type="synonym">Neptunus trituberculatus</name>
    <dbReference type="NCBI Taxonomy" id="210409"/>
    <lineage>
        <taxon>Eukaryota</taxon>
        <taxon>Metazoa</taxon>
        <taxon>Ecdysozoa</taxon>
        <taxon>Arthropoda</taxon>
        <taxon>Crustacea</taxon>
        <taxon>Multicrustacea</taxon>
        <taxon>Malacostraca</taxon>
        <taxon>Eumalacostraca</taxon>
        <taxon>Eucarida</taxon>
        <taxon>Decapoda</taxon>
        <taxon>Pleocyemata</taxon>
        <taxon>Brachyura</taxon>
        <taxon>Eubrachyura</taxon>
        <taxon>Portunoidea</taxon>
        <taxon>Portunidae</taxon>
        <taxon>Portuninae</taxon>
        <taxon>Portunus</taxon>
    </lineage>
</organism>
<protein>
    <submittedName>
        <fullName evidence="1">Uncharacterized protein</fullName>
    </submittedName>
</protein>
<accession>A0A5B7CM40</accession>
<gene>
    <name evidence="1" type="ORF">E2C01_003127</name>
</gene>
<sequence>MLVLQGGRGGGVRGGGLGVRGVGRLLPGRLTRSVRAVRLASQPQPRWLQHYCDLPQYSSAVSNENLCSGTRVHGADGVVRSPGGMTR</sequence>
<reference evidence="1 2" key="1">
    <citation type="submission" date="2019-05" db="EMBL/GenBank/DDBJ databases">
        <title>Another draft genome of Portunus trituberculatus and its Hox gene families provides insights of decapod evolution.</title>
        <authorList>
            <person name="Jeong J.-H."/>
            <person name="Song I."/>
            <person name="Kim S."/>
            <person name="Choi T."/>
            <person name="Kim D."/>
            <person name="Ryu S."/>
            <person name="Kim W."/>
        </authorList>
    </citation>
    <scope>NUCLEOTIDE SEQUENCE [LARGE SCALE GENOMIC DNA]</scope>
    <source>
        <tissue evidence="1">Muscle</tissue>
    </source>
</reference>